<dbReference type="PANTHER" id="PTHR30023">
    <property type="entry name" value="D-ALANYL-D-ALANINE CARBOXYPEPTIDASE"/>
    <property type="match status" value="1"/>
</dbReference>
<protein>
    <submittedName>
        <fullName evidence="3">Uncharacterized protein</fullName>
    </submittedName>
</protein>
<accession>A0A5B0GFY9</accession>
<dbReference type="Gene3D" id="3.40.710.10">
    <property type="entry name" value="DD-peptidase/beta-lactamase superfamily"/>
    <property type="match status" value="1"/>
</dbReference>
<keyword evidence="4" id="KW-1185">Reference proteome</keyword>
<evidence type="ECO:0000313" key="3">
    <source>
        <dbReference type="EMBL" id="KAA1001745.1"/>
    </source>
</evidence>
<dbReference type="InterPro" id="IPR012338">
    <property type="entry name" value="Beta-lactam/transpept-like"/>
</dbReference>
<dbReference type="PANTHER" id="PTHR30023:SF0">
    <property type="entry name" value="PENICILLIN-SENSITIVE CARBOXYPEPTIDASE A"/>
    <property type="match status" value="1"/>
</dbReference>
<dbReference type="AlphaFoldDB" id="A0A5B0GFY9"/>
<evidence type="ECO:0000256" key="2">
    <source>
        <dbReference type="ARBA" id="ARBA00022801"/>
    </source>
</evidence>
<evidence type="ECO:0000313" key="4">
    <source>
        <dbReference type="Proteomes" id="UP000325273"/>
    </source>
</evidence>
<gene>
    <name evidence="3" type="ORF">FVF58_38715</name>
</gene>
<name>A0A5B0GFY9_9BURK</name>
<dbReference type="GO" id="GO:0000270">
    <property type="term" value="P:peptidoglycan metabolic process"/>
    <property type="evidence" value="ECO:0007669"/>
    <property type="project" value="TreeGrafter"/>
</dbReference>
<sequence length="139" mass="14522">MTGNLGLDGAGFDFPSNGSGTPDSRATARTTATLLSAMSRLPIYTAYLNALPILGVDGSLAAIDKNVEGKEHIFVKSGATVSNGQMIAMNMAGYIDAKSGRHLAYALFVNNAGPVTALTDTLDVFDDEAQILGIVYSKY</sequence>
<comment type="caution">
    <text evidence="3">The sequence shown here is derived from an EMBL/GenBank/DDBJ whole genome shotgun (WGS) entry which is preliminary data.</text>
</comment>
<proteinExistence type="inferred from homology"/>
<dbReference type="Pfam" id="PF02113">
    <property type="entry name" value="Peptidase_S13"/>
    <property type="match status" value="1"/>
</dbReference>
<dbReference type="InterPro" id="IPR000667">
    <property type="entry name" value="Peptidase_S13"/>
</dbReference>
<dbReference type="GO" id="GO:0006508">
    <property type="term" value="P:proteolysis"/>
    <property type="evidence" value="ECO:0007669"/>
    <property type="project" value="InterPro"/>
</dbReference>
<dbReference type="RefSeq" id="WP_149674944.1">
    <property type="nucleotide sequence ID" value="NZ_VTUZ01000040.1"/>
</dbReference>
<dbReference type="GO" id="GO:0004185">
    <property type="term" value="F:serine-type carboxypeptidase activity"/>
    <property type="evidence" value="ECO:0007669"/>
    <property type="project" value="InterPro"/>
</dbReference>
<dbReference type="Proteomes" id="UP000325273">
    <property type="component" value="Unassembled WGS sequence"/>
</dbReference>
<dbReference type="EMBL" id="VTUZ01000040">
    <property type="protein sequence ID" value="KAA1001745.1"/>
    <property type="molecule type" value="Genomic_DNA"/>
</dbReference>
<evidence type="ECO:0000256" key="1">
    <source>
        <dbReference type="ARBA" id="ARBA00006096"/>
    </source>
</evidence>
<keyword evidence="2" id="KW-0378">Hydrolase</keyword>
<dbReference type="SUPFAM" id="SSF56601">
    <property type="entry name" value="beta-lactamase/transpeptidase-like"/>
    <property type="match status" value="1"/>
</dbReference>
<organism evidence="3 4">
    <name type="scientific">Paraburkholderia panacisoli</name>
    <dbReference type="NCBI Taxonomy" id="2603818"/>
    <lineage>
        <taxon>Bacteria</taxon>
        <taxon>Pseudomonadati</taxon>
        <taxon>Pseudomonadota</taxon>
        <taxon>Betaproteobacteria</taxon>
        <taxon>Burkholderiales</taxon>
        <taxon>Burkholderiaceae</taxon>
        <taxon>Paraburkholderia</taxon>
    </lineage>
</organism>
<reference evidence="3 4" key="1">
    <citation type="submission" date="2019-08" db="EMBL/GenBank/DDBJ databases">
        <title>Paraburkholderia sp. DCY113.</title>
        <authorList>
            <person name="Kang J."/>
        </authorList>
    </citation>
    <scope>NUCLEOTIDE SEQUENCE [LARGE SCALE GENOMIC DNA]</scope>
    <source>
        <strain evidence="3 4">DCY113</strain>
    </source>
</reference>
<comment type="similarity">
    <text evidence="1">Belongs to the peptidase S13 family.</text>
</comment>